<name>A0A175RMD5_9HYPH</name>
<accession>A0A175RMD5</accession>
<dbReference type="PATRIC" id="fig|401562.4.peg.2283"/>
<gene>
    <name evidence="1" type="ORF">NS365_12505</name>
</gene>
<dbReference type="Proteomes" id="UP000078529">
    <property type="component" value="Unassembled WGS sequence"/>
</dbReference>
<organism evidence="1 2">
    <name type="scientific">Aureimonas ureilytica</name>
    <dbReference type="NCBI Taxonomy" id="401562"/>
    <lineage>
        <taxon>Bacteria</taxon>
        <taxon>Pseudomonadati</taxon>
        <taxon>Pseudomonadota</taxon>
        <taxon>Alphaproteobacteria</taxon>
        <taxon>Hyphomicrobiales</taxon>
        <taxon>Aurantimonadaceae</taxon>
        <taxon>Aureimonas</taxon>
    </lineage>
</organism>
<dbReference type="AlphaFoldDB" id="A0A175RMD5"/>
<evidence type="ECO:0000313" key="1">
    <source>
        <dbReference type="EMBL" id="KTR04880.1"/>
    </source>
</evidence>
<keyword evidence="2" id="KW-1185">Reference proteome</keyword>
<evidence type="ECO:0000313" key="2">
    <source>
        <dbReference type="Proteomes" id="UP000078529"/>
    </source>
</evidence>
<comment type="caution">
    <text evidence="1">The sequence shown here is derived from an EMBL/GenBank/DDBJ whole genome shotgun (WGS) entry which is preliminary data.</text>
</comment>
<reference evidence="1 2" key="1">
    <citation type="journal article" date="2016" name="Front. Microbiol.">
        <title>Genomic Resource of Rice Seed Associated Bacteria.</title>
        <authorList>
            <person name="Midha S."/>
            <person name="Bansal K."/>
            <person name="Sharma S."/>
            <person name="Kumar N."/>
            <person name="Patil P.P."/>
            <person name="Chaudhry V."/>
            <person name="Patil P.B."/>
        </authorList>
    </citation>
    <scope>NUCLEOTIDE SEQUENCE [LARGE SCALE GENOMIC DNA]</scope>
    <source>
        <strain evidence="1 2">NS365</strain>
    </source>
</reference>
<sequence>MRADWPFAQPTGWLPSDMLDEVSPPPRQTPDDWIAVRLLTGVALSGPNEDEGDETGRRRVLPGTIVPFRAYFDLGKIEIAVQPDGSWRPSDPLVIDGSIGKATLFCEEDDGDTTTHSLDEIARHFVTNYGPLTDSHIVPVLAWHWTKPIPFALTRRDDQSYTFRQLADEASTQPATSQGELV</sequence>
<dbReference type="EMBL" id="LDQA01000028">
    <property type="protein sequence ID" value="KTR04880.1"/>
    <property type="molecule type" value="Genomic_DNA"/>
</dbReference>
<proteinExistence type="predicted"/>
<protein>
    <submittedName>
        <fullName evidence="1">Uncharacterized protein</fullName>
    </submittedName>
</protein>
<dbReference type="RefSeq" id="WP_058600629.1">
    <property type="nucleotide sequence ID" value="NZ_LDQA01000028.1"/>
</dbReference>